<dbReference type="Pfam" id="PF20248">
    <property type="entry name" value="DUF6603"/>
    <property type="match status" value="1"/>
</dbReference>
<reference evidence="2 3" key="1">
    <citation type="submission" date="2020-05" db="EMBL/GenBank/DDBJ databases">
        <title>Identification and distribution of gene clusters putatively required for synthesis of sphingolipid metabolism inhibitors in phylogenetically diverse species of the filamentous fungus Fusarium.</title>
        <authorList>
            <person name="Kim H.-S."/>
            <person name="Busman M."/>
            <person name="Brown D.W."/>
            <person name="Divon H."/>
            <person name="Uhlig S."/>
            <person name="Proctor R.H."/>
        </authorList>
    </citation>
    <scope>NUCLEOTIDE SEQUENCE [LARGE SCALE GENOMIC DNA]</scope>
    <source>
        <strain evidence="2 3">NRRL 66333</strain>
    </source>
</reference>
<keyword evidence="3" id="KW-1185">Reference proteome</keyword>
<name>A0A8H5P5X4_GIBSU</name>
<sequence>MSFPVLHVIYAGRGDAMILECDDYKQPGGRNFILVDGGPKCYNAYSGWEAPYHRYLSSACQQIMGNRNDFAAIVFSHPDEDHYGGYLHSLQGPGFPTSNVFFPNASSEDDDSNKPIEDICTNAGMRTAAPRPGEEFYEYLIPPIKAIYPSGIVWYYGGTGRDVAKIPLNPGKTKNKRSILMYTATPGSDGEMGIFFTGDNHADIISEAINKAIPLETRRFSIYKIQHHGALDDNMKQFSLPTFTKKVEAAGFIYFLLKVRLGTAYLPFKRSVIDTVKYAAGVLDRDILRFQDLINYFNNLQYAMEGLMQTHLANVNPPAEKADEIAIEFPLGAPSYLHEAEGLLKKLDEVISDTKSLHRERWKKFRKNNDTPEFGTYMHVCCVRKFYITFGADVYVVSANGEYNHPRPEVLVGLAIAVKDQNRSARLYVTSGRSIDMESLDRVAKVMGHGSVESLFFGENLRISYLSRGTYMSLSGESQGMEMPPNIERDMKKVTQEIRFPMDDAQLTLRREIHFWLEHSNHDILAMTEEYQIRTFVNGAWCYLYLKADQNGIRWYIADDNNPQTVWIDKKDLNIVTTGAYDLTCRIAKYTSLSRRFRYTLQGPNYGSPLYSIEDTVSKEMLYYVPSGDVDFGPKPDNAPLASVHLRVAPAQFLTEADSSGVIHTNSYVEPYLSSDLKSSTEATSFGSHVPLRQAFEILNDPIKEKLNPNMIETLSHLYRNQSALTEVIGRLPESLLKIGLATFEIDLDASTAILHSYPLEGQVIGSAILQRASVKTEASNVIDTEMAGFKFQLQDVVVRVEKCCSPQVHLTVETEATLKAKDSKKQNDIKFEMTWKASEEETIISFSSTVIAITDLLTALVDTTTNIETILKGNIPLMGKSPEGEAPTSIKSMPAGSMSEVGFSLRQPIGMIDMYDLADIWVRTASSEWQNFLPVPDNFRNVKAEVLIRVMDPLYLETLRLATSVQFTMPLPSNTERSITVRFDAIPLAREGDYDYRLQIISADYGVTVPDIVGAIGFTDVSEKIRAIPALDRAFGAVQVQQAGISVANVNKKWNYQEWDFELCIPYFDLIVGSLSLVDTVIKVEWHGDGDIQAKGEATFRSETLQKEAGLTLGLPAKNELGYIIFDSPDSITLADIFTILGLGPMPDIPFLSGNSAVELTHCDAKLDRSEKGNISICSSTIKFQREVLEVQDFKLRDVEFSLSWQRGEQTGGEHKAKSTVSFVISASLQLKSIKSMITVKYTGEKKELIASIIPFTGSSLKGVDVLHFLIRGVDSPLHSALGSLEVKVVEMSLDLSTGSPSSFKLEMRDDATLQLPSATDKEHFTVGSISIEYSKVVGNLDVFAALVIEGIRTNISLATFTNSTTEERSVEFSIVLQKGQKELELIALLAAVGISNVDIPRPEGCPEFGIGMANIKGKFIDKDKSGLKFVQLGVHIEMARVVMSDWDMSMDYIYVDVDYNKARTDKPFSVLVSGVLSVAGLLEMTINYVGKKDALEMDAELHLIRAEEVKVKSILEWLAGQSIEDSLPTFITEAMIDLKKSRFGMSLSRYKGEGSSVIAISLSFALGSVIVQLARTKVQPNGSKKEDKLPWKTMLKLAVNALPRPPPLPLVGQMEQPFSTQIYWTNSDISLEEVDRLNSLAIFKNQQLLRSNHATEASVFGQGLSFMLLENGDIVLASKPAQSKMTASSKEEEKPEAQEMKKVNRRVNGVNITSIGFEYDAKGQKIKVKFTAHMTVGPLDGELINFSMSVKLPRGERIDLSDWKNLDIEMGLEGLSLAMTGSSLNVAGTLNCIKTEGDDVSITGFEGGVSVKLKKYQFVGFGSYKSVKIQQEEFVSLMGYAMLKGPMLKTGLVELTSISGGFGLGSKLEMPSITEIHKFPLLLSPDTDPIIMFERLRGRDGAKYMTETNGANWVAAGVTGTACELIDVQAIVTTPLDPVTGELAIVGTASAKFPRDAKPGQILAAVKINFQGSIDMSRGSMLFEGRIADGSFILFEDSVLSGGFAVGAWFGTSPQAGDWCISIGGWHPAYQPPSHYPSAPPRMRLQWSYGDNKELLLDGQAYAAVTPDALMAGLAVSASYKSGRCGAHFDFRADLILWMHPIYYDARFFISAGLSYEAKAWIITLPLKITLSAELHISGPPFRGEVYFNWTVFSFRVEFGESNNEGLRKLEFSEFLGVVLRKSEKHHVLSLESGAIAPSKAPNAPQTPNSAWVVRGGSFSFSVTSRVPTKQINFLRALDPERRFNGSILARPMQLPAGSLGLTANMEVSILKISELGNQEVQDFTFEPISEQLAASLWGPFDGNANGMLGGTSRESTVSHVVGLRIEAPVAKWSSKNPRIIGFKTLTQPNPIAAFFNDNPTPDNGLDATPRADGGNMEEDFENAREALTGSVRQEEELEAVKKRNARRSYIVGQWMAVRKLKTPAGLESDVPLRYAKSLAHFSHVAPRVSLE</sequence>
<dbReference type="EMBL" id="JAAOAV010000197">
    <property type="protein sequence ID" value="KAF5590108.1"/>
    <property type="molecule type" value="Genomic_DNA"/>
</dbReference>
<dbReference type="OrthoDB" id="5096628at2759"/>
<evidence type="ECO:0000313" key="3">
    <source>
        <dbReference type="Proteomes" id="UP000547976"/>
    </source>
</evidence>
<dbReference type="RefSeq" id="XP_036533580.1">
    <property type="nucleotide sequence ID" value="XM_036675576.1"/>
</dbReference>
<evidence type="ECO:0000259" key="1">
    <source>
        <dbReference type="Pfam" id="PF20248"/>
    </source>
</evidence>
<gene>
    <name evidence="2" type="ORF">FSUBG_10946</name>
</gene>
<evidence type="ECO:0000313" key="2">
    <source>
        <dbReference type="EMBL" id="KAF5590108.1"/>
    </source>
</evidence>
<dbReference type="InterPro" id="IPR046538">
    <property type="entry name" value="DUF6603"/>
</dbReference>
<dbReference type="Gene3D" id="3.60.15.10">
    <property type="entry name" value="Ribonuclease Z/Hydroxyacylglutathione hydrolase-like"/>
    <property type="match status" value="1"/>
</dbReference>
<comment type="caution">
    <text evidence="2">The sequence shown here is derived from an EMBL/GenBank/DDBJ whole genome shotgun (WGS) entry which is preliminary data.</text>
</comment>
<organism evidence="2 3">
    <name type="scientific">Gibberella subglutinans</name>
    <name type="common">Fusarium subglutinans</name>
    <dbReference type="NCBI Taxonomy" id="42677"/>
    <lineage>
        <taxon>Eukaryota</taxon>
        <taxon>Fungi</taxon>
        <taxon>Dikarya</taxon>
        <taxon>Ascomycota</taxon>
        <taxon>Pezizomycotina</taxon>
        <taxon>Sordariomycetes</taxon>
        <taxon>Hypocreomycetidae</taxon>
        <taxon>Hypocreales</taxon>
        <taxon>Nectriaceae</taxon>
        <taxon>Fusarium</taxon>
        <taxon>Fusarium fujikuroi species complex</taxon>
    </lineage>
</organism>
<proteinExistence type="predicted"/>
<protein>
    <recommendedName>
        <fullName evidence="1">DUF6603 domain-containing protein</fullName>
    </recommendedName>
</protein>
<feature type="domain" description="DUF6603" evidence="1">
    <location>
        <begin position="1706"/>
        <end position="2226"/>
    </location>
</feature>
<dbReference type="InterPro" id="IPR036866">
    <property type="entry name" value="RibonucZ/Hydroxyglut_hydro"/>
</dbReference>
<dbReference type="GeneID" id="59310294"/>
<accession>A0A8H5P5X4</accession>
<dbReference type="Proteomes" id="UP000547976">
    <property type="component" value="Unassembled WGS sequence"/>
</dbReference>